<evidence type="ECO:0000256" key="1">
    <source>
        <dbReference type="ARBA" id="ARBA00004377"/>
    </source>
</evidence>
<feature type="transmembrane region" description="Helical" evidence="9">
    <location>
        <begin position="30"/>
        <end position="50"/>
    </location>
</feature>
<evidence type="ECO:0000313" key="14">
    <source>
        <dbReference type="Proteomes" id="UP001239909"/>
    </source>
</evidence>
<keyword evidence="8 9" id="KW-0472">Membrane</keyword>
<evidence type="ECO:0000256" key="6">
    <source>
        <dbReference type="ARBA" id="ARBA00022692"/>
    </source>
</evidence>
<keyword evidence="14" id="KW-1185">Reference proteome</keyword>
<dbReference type="EMBL" id="BSYI01000002">
    <property type="protein sequence ID" value="GMG81064.1"/>
    <property type="molecule type" value="Genomic_DNA"/>
</dbReference>
<dbReference type="InterPro" id="IPR010129">
    <property type="entry name" value="T1SS_HlyD"/>
</dbReference>
<dbReference type="InterPro" id="IPR058781">
    <property type="entry name" value="HH_AprE-like"/>
</dbReference>
<evidence type="ECO:0000256" key="7">
    <source>
        <dbReference type="ARBA" id="ARBA00022989"/>
    </source>
</evidence>
<keyword evidence="6 9" id="KW-0812">Transmembrane</keyword>
<evidence type="ECO:0000256" key="8">
    <source>
        <dbReference type="ARBA" id="ARBA00023136"/>
    </source>
</evidence>
<name>A0ABQ6LCG4_9RHOB</name>
<feature type="coiled-coil region" evidence="10">
    <location>
        <begin position="241"/>
        <end position="304"/>
    </location>
</feature>
<dbReference type="InterPro" id="IPR058982">
    <property type="entry name" value="Beta-barrel_AprE"/>
</dbReference>
<dbReference type="Gene3D" id="2.40.50.100">
    <property type="match status" value="1"/>
</dbReference>
<evidence type="ECO:0000256" key="5">
    <source>
        <dbReference type="ARBA" id="ARBA00022519"/>
    </source>
</evidence>
<evidence type="ECO:0000259" key="12">
    <source>
        <dbReference type="Pfam" id="PF26002"/>
    </source>
</evidence>
<dbReference type="NCBIfam" id="TIGR01843">
    <property type="entry name" value="type_I_hlyD"/>
    <property type="match status" value="1"/>
</dbReference>
<comment type="subcellular location">
    <subcellularLocation>
        <location evidence="1 9">Cell inner membrane</location>
        <topology evidence="1 9">Single-pass membrane protein</topology>
    </subcellularLocation>
</comment>
<dbReference type="RefSeq" id="WP_285669689.1">
    <property type="nucleotide sequence ID" value="NZ_BSYI01000002.1"/>
</dbReference>
<dbReference type="Gene3D" id="2.40.30.170">
    <property type="match status" value="1"/>
</dbReference>
<evidence type="ECO:0000256" key="10">
    <source>
        <dbReference type="SAM" id="Coils"/>
    </source>
</evidence>
<dbReference type="Proteomes" id="UP001239909">
    <property type="component" value="Unassembled WGS sequence"/>
</dbReference>
<keyword evidence="7 9" id="KW-1133">Transmembrane helix</keyword>
<evidence type="ECO:0000256" key="2">
    <source>
        <dbReference type="ARBA" id="ARBA00009477"/>
    </source>
</evidence>
<comment type="similarity">
    <text evidence="2 9">Belongs to the membrane fusion protein (MFP) (TC 8.A.1) family.</text>
</comment>
<accession>A0ABQ6LCG4</accession>
<dbReference type="Pfam" id="PF26002">
    <property type="entry name" value="Beta-barrel_AprE"/>
    <property type="match status" value="1"/>
</dbReference>
<dbReference type="Pfam" id="PF25994">
    <property type="entry name" value="HH_AprE"/>
    <property type="match status" value="1"/>
</dbReference>
<reference evidence="13 14" key="1">
    <citation type="submission" date="2023-04" db="EMBL/GenBank/DDBJ databases">
        <title>Marinoamorphus aggregata gen. nov., sp. Nov., isolate from tissue of brittle star Ophioplocus japonicus.</title>
        <authorList>
            <person name="Kawano K."/>
            <person name="Sawayama S."/>
            <person name="Nakagawa S."/>
        </authorList>
    </citation>
    <scope>NUCLEOTIDE SEQUENCE [LARGE SCALE GENOMIC DNA]</scope>
    <source>
        <strain evidence="13 14">NKW23</strain>
    </source>
</reference>
<keyword evidence="4 9" id="KW-1003">Cell membrane</keyword>
<dbReference type="PRINTS" id="PR01490">
    <property type="entry name" value="RTXTOXIND"/>
</dbReference>
<keyword evidence="10" id="KW-0175">Coiled coil</keyword>
<feature type="coiled-coil region" evidence="10">
    <location>
        <begin position="182"/>
        <end position="216"/>
    </location>
</feature>
<dbReference type="PANTHER" id="PTHR30386">
    <property type="entry name" value="MEMBRANE FUSION SUBUNIT OF EMRAB-TOLC MULTIDRUG EFFLUX PUMP"/>
    <property type="match status" value="1"/>
</dbReference>
<evidence type="ECO:0000259" key="11">
    <source>
        <dbReference type="Pfam" id="PF25994"/>
    </source>
</evidence>
<evidence type="ECO:0000256" key="9">
    <source>
        <dbReference type="RuleBase" id="RU365093"/>
    </source>
</evidence>
<proteinExistence type="inferred from homology"/>
<organism evidence="13 14">
    <name type="scientific">Paralimibaculum aggregatum</name>
    <dbReference type="NCBI Taxonomy" id="3036245"/>
    <lineage>
        <taxon>Bacteria</taxon>
        <taxon>Pseudomonadati</taxon>
        <taxon>Pseudomonadota</taxon>
        <taxon>Alphaproteobacteria</taxon>
        <taxon>Rhodobacterales</taxon>
        <taxon>Paracoccaceae</taxon>
        <taxon>Paralimibaculum</taxon>
    </lineage>
</organism>
<comment type="caution">
    <text evidence="13">The sequence shown here is derived from an EMBL/GenBank/DDBJ whole genome shotgun (WGS) entry which is preliminary data.</text>
</comment>
<evidence type="ECO:0000256" key="4">
    <source>
        <dbReference type="ARBA" id="ARBA00022475"/>
    </source>
</evidence>
<feature type="domain" description="AprE-like long alpha-helical hairpin" evidence="11">
    <location>
        <begin position="107"/>
        <end position="296"/>
    </location>
</feature>
<keyword evidence="5 9" id="KW-0997">Cell inner membrane</keyword>
<evidence type="ECO:0000313" key="13">
    <source>
        <dbReference type="EMBL" id="GMG81064.1"/>
    </source>
</evidence>
<feature type="domain" description="AprE-like beta-barrel" evidence="12">
    <location>
        <begin position="339"/>
        <end position="428"/>
    </location>
</feature>
<gene>
    <name evidence="13" type="ORF">LNKW23_02760</name>
</gene>
<keyword evidence="3 9" id="KW-0813">Transport</keyword>
<sequence length="451" mass="49914">MTLKLQGPAPAPAAQAAPAAKGDKWSARGYVRLGLIGVALLVGGLGTWGATAKLAGAVVAQGSLRVTGQQQVVQHPDGGVVGEILVEEGDRVEGGEVLVRLDGTSLRSELIALEGQLFELMARRGRLMAEQAELDTITFDQELLEAAEADPDVAILVQGQRNLFEARRQTMDREIEVMGERQAQIEEQILGTEAELNALGEQIALIEDELEDLVSLADRGLTTNERVVSRKREKARLAGQLGQMTSQNARLKGQISEIEIEQLRMKDTRREEAISELREIGFRELELKQRRIQLKEQLDRLDIRAPRGGIVYDKRVFALKSVIRPADPILFIVPTDTGMVIEAKVEPINIDVVYPGQDTVLRFSAFNTRTTPELFGYVVRKSPDVFTDEATGAQFYKVDIELKDGELEKLEGLELVAGMPVETHIQTGERTPLNYIVKPMMDYINRAAREE</sequence>
<dbReference type="PANTHER" id="PTHR30386:SF17">
    <property type="entry name" value="ALKALINE PROTEASE SECRETION PROTEIN APRE"/>
    <property type="match status" value="1"/>
</dbReference>
<protein>
    <recommendedName>
        <fullName evidence="9">Membrane fusion protein (MFP) family protein</fullName>
    </recommendedName>
</protein>
<dbReference type="InterPro" id="IPR050739">
    <property type="entry name" value="MFP"/>
</dbReference>
<evidence type="ECO:0000256" key="3">
    <source>
        <dbReference type="ARBA" id="ARBA00022448"/>
    </source>
</evidence>